<gene>
    <name evidence="2" type="ORF">FHS18_003863</name>
</gene>
<evidence type="ECO:0000313" key="3">
    <source>
        <dbReference type="Proteomes" id="UP000570361"/>
    </source>
</evidence>
<evidence type="ECO:0008006" key="4">
    <source>
        <dbReference type="Google" id="ProtNLM"/>
    </source>
</evidence>
<comment type="caution">
    <text evidence="2">The sequence shown here is derived from an EMBL/GenBank/DDBJ whole genome shotgun (WGS) entry which is preliminary data.</text>
</comment>
<organism evidence="2 3">
    <name type="scientific">Paenibacillus phyllosphaerae</name>
    <dbReference type="NCBI Taxonomy" id="274593"/>
    <lineage>
        <taxon>Bacteria</taxon>
        <taxon>Bacillati</taxon>
        <taxon>Bacillota</taxon>
        <taxon>Bacilli</taxon>
        <taxon>Bacillales</taxon>
        <taxon>Paenibacillaceae</taxon>
        <taxon>Paenibacillus</taxon>
    </lineage>
</organism>
<protein>
    <recommendedName>
        <fullName evidence="4">DUF2269 domain-containing protein</fullName>
    </recommendedName>
</protein>
<dbReference type="RefSeq" id="WP_183601661.1">
    <property type="nucleotide sequence ID" value="NZ_JACHXK010000009.1"/>
</dbReference>
<dbReference type="Proteomes" id="UP000570361">
    <property type="component" value="Unassembled WGS sequence"/>
</dbReference>
<proteinExistence type="predicted"/>
<reference evidence="2 3" key="1">
    <citation type="submission" date="2020-08" db="EMBL/GenBank/DDBJ databases">
        <title>Genomic Encyclopedia of Type Strains, Phase III (KMG-III): the genomes of soil and plant-associated and newly described type strains.</title>
        <authorList>
            <person name="Whitman W."/>
        </authorList>
    </citation>
    <scope>NUCLEOTIDE SEQUENCE [LARGE SCALE GENOMIC DNA]</scope>
    <source>
        <strain evidence="2 3">CECT 5862</strain>
    </source>
</reference>
<feature type="transmembrane region" description="Helical" evidence="1">
    <location>
        <begin position="88"/>
        <end position="113"/>
    </location>
</feature>
<feature type="transmembrane region" description="Helical" evidence="1">
    <location>
        <begin position="12"/>
        <end position="38"/>
    </location>
</feature>
<keyword evidence="1" id="KW-0472">Membrane</keyword>
<evidence type="ECO:0000313" key="2">
    <source>
        <dbReference type="EMBL" id="MBB3111795.1"/>
    </source>
</evidence>
<feature type="transmembrane region" description="Helical" evidence="1">
    <location>
        <begin position="133"/>
        <end position="153"/>
    </location>
</feature>
<name>A0A7W5AZS1_9BACL</name>
<keyword evidence="1" id="KW-1133">Transmembrane helix</keyword>
<dbReference type="EMBL" id="JACHXK010000009">
    <property type="protein sequence ID" value="MBB3111795.1"/>
    <property type="molecule type" value="Genomic_DNA"/>
</dbReference>
<dbReference type="AlphaFoldDB" id="A0A7W5AZS1"/>
<evidence type="ECO:0000256" key="1">
    <source>
        <dbReference type="SAM" id="Phobius"/>
    </source>
</evidence>
<feature type="transmembrane region" description="Helical" evidence="1">
    <location>
        <begin position="58"/>
        <end position="76"/>
    </location>
</feature>
<keyword evidence="1" id="KW-0812">Transmembrane</keyword>
<accession>A0A7W5AZS1</accession>
<keyword evidence="3" id="KW-1185">Reference proteome</keyword>
<sequence>MMMTQGIRKFTLTVHITTSVGWLGAVAVFLALATTGLISENDQLVRSSYIVMDVITKSVILPLSIASLISGVIQSLGTKWGIFRHYWVVVKLILTIIAAIVLILQLEPISYIAAQAYGSPLTSGSFHEVRLSLVVHAVGGIVVLLSIIALSVFKPRGITRYGWRKQLEQERS</sequence>